<keyword evidence="3" id="KW-1185">Reference proteome</keyword>
<protein>
    <submittedName>
        <fullName evidence="2">Uncharacterized protein</fullName>
    </submittedName>
</protein>
<name>A0A3N4JY01_9PEZI</name>
<evidence type="ECO:0000313" key="3">
    <source>
        <dbReference type="Proteomes" id="UP000276215"/>
    </source>
</evidence>
<accession>A0A3N4JY01</accession>
<sequence length="52" mass="5806">MPAQQEQHTHPWPQPFSSTNPVLRTNYHIIPTMAMIGITTPSRYGPSTTVAD</sequence>
<evidence type="ECO:0000256" key="1">
    <source>
        <dbReference type="SAM" id="MobiDB-lite"/>
    </source>
</evidence>
<reference evidence="2 3" key="1">
    <citation type="journal article" date="2018" name="Nat. Ecol. Evol.">
        <title>Pezizomycetes genomes reveal the molecular basis of ectomycorrhizal truffle lifestyle.</title>
        <authorList>
            <person name="Murat C."/>
            <person name="Payen T."/>
            <person name="Noel B."/>
            <person name="Kuo A."/>
            <person name="Morin E."/>
            <person name="Chen J."/>
            <person name="Kohler A."/>
            <person name="Krizsan K."/>
            <person name="Balestrini R."/>
            <person name="Da Silva C."/>
            <person name="Montanini B."/>
            <person name="Hainaut M."/>
            <person name="Levati E."/>
            <person name="Barry K.W."/>
            <person name="Belfiori B."/>
            <person name="Cichocki N."/>
            <person name="Clum A."/>
            <person name="Dockter R.B."/>
            <person name="Fauchery L."/>
            <person name="Guy J."/>
            <person name="Iotti M."/>
            <person name="Le Tacon F."/>
            <person name="Lindquist E.A."/>
            <person name="Lipzen A."/>
            <person name="Malagnac F."/>
            <person name="Mello A."/>
            <person name="Molinier V."/>
            <person name="Miyauchi S."/>
            <person name="Poulain J."/>
            <person name="Riccioni C."/>
            <person name="Rubini A."/>
            <person name="Sitrit Y."/>
            <person name="Splivallo R."/>
            <person name="Traeger S."/>
            <person name="Wang M."/>
            <person name="Zifcakova L."/>
            <person name="Wipf D."/>
            <person name="Zambonelli A."/>
            <person name="Paolocci F."/>
            <person name="Nowrousian M."/>
            <person name="Ottonello S."/>
            <person name="Baldrian P."/>
            <person name="Spatafora J.W."/>
            <person name="Henrissat B."/>
            <person name="Nagy L.G."/>
            <person name="Aury J.M."/>
            <person name="Wincker P."/>
            <person name="Grigoriev I.V."/>
            <person name="Bonfante P."/>
            <person name="Martin F.M."/>
        </authorList>
    </citation>
    <scope>NUCLEOTIDE SEQUENCE [LARGE SCALE GENOMIC DNA]</scope>
    <source>
        <strain evidence="2 3">120613-1</strain>
    </source>
</reference>
<dbReference type="Proteomes" id="UP000276215">
    <property type="component" value="Unassembled WGS sequence"/>
</dbReference>
<feature type="region of interest" description="Disordered" evidence="1">
    <location>
        <begin position="1"/>
        <end position="21"/>
    </location>
</feature>
<proteinExistence type="predicted"/>
<dbReference type="AlphaFoldDB" id="A0A3N4JY01"/>
<evidence type="ECO:0000313" key="2">
    <source>
        <dbReference type="EMBL" id="RPB03107.1"/>
    </source>
</evidence>
<organism evidence="2 3">
    <name type="scientific">Choiromyces venosus 120613-1</name>
    <dbReference type="NCBI Taxonomy" id="1336337"/>
    <lineage>
        <taxon>Eukaryota</taxon>
        <taxon>Fungi</taxon>
        <taxon>Dikarya</taxon>
        <taxon>Ascomycota</taxon>
        <taxon>Pezizomycotina</taxon>
        <taxon>Pezizomycetes</taxon>
        <taxon>Pezizales</taxon>
        <taxon>Tuberaceae</taxon>
        <taxon>Choiromyces</taxon>
    </lineage>
</organism>
<gene>
    <name evidence="2" type="ORF">L873DRAFT_1801186</name>
</gene>
<dbReference type="EMBL" id="ML120364">
    <property type="protein sequence ID" value="RPB03107.1"/>
    <property type="molecule type" value="Genomic_DNA"/>
</dbReference>